<keyword evidence="2" id="KW-0614">Plasmid</keyword>
<dbReference type="EMBL" id="CP020932">
    <property type="protein sequence ID" value="ARM86323.1"/>
    <property type="molecule type" value="Genomic_DNA"/>
</dbReference>
<feature type="region of interest" description="Disordered" evidence="1">
    <location>
        <begin position="288"/>
        <end position="312"/>
    </location>
</feature>
<dbReference type="GeneID" id="77258198"/>
<feature type="compositionally biased region" description="Polar residues" evidence="1">
    <location>
        <begin position="299"/>
        <end position="312"/>
    </location>
</feature>
<name>A0A1W6KFZ4_9GAMM</name>
<dbReference type="RefSeq" id="WP_085682272.1">
    <property type="nucleotide sequence ID" value="NZ_CP020932.1"/>
</dbReference>
<evidence type="ECO:0000256" key="1">
    <source>
        <dbReference type="SAM" id="MobiDB-lite"/>
    </source>
</evidence>
<sequence>MALISARTPEAAHYHIVSGLHVSLRLLEEFGRSLHWTISDDIKEIGDKTLSLAGRPKSKPIEHHEYKDMAHRARMVCSNAWGAMLQDTSLDVIAPIVNTLEQLGETIDKHGQAAFDEDGRVRIPDVGARLVSMREEMAGLDPTHMTPVQKLNHDRDLRSVGAAMDAIDNLEELRKGGPKEIKVASLNVEFVNEASLRSWLLSMTVQGGLPESPKVLHDALDYVQKYRHVDATIKDRLSEAWGTDVPGLDEQGLETAVRALLGSAISTRMDSFEYSAVEVVKSIVDSTYEESASREKRQTQASKSTELMSQSASAQEIRELEPLLIDLDRSLTSLESGLGHGVARKTVNDIQTLIERVTAKAEVLKDLGLEEGEEPTPR</sequence>
<accession>A0A1W6KFZ4</accession>
<gene>
    <name evidence="2" type="ORF">MARSALSMR5_04306</name>
</gene>
<dbReference type="AlphaFoldDB" id="A0A1W6KFZ4"/>
<geneLocation type="plasmid" evidence="3">
    <name>psmr5</name>
</geneLocation>
<dbReference type="Proteomes" id="UP000193100">
    <property type="component" value="Plasmid pSMR5"/>
</dbReference>
<proteinExistence type="predicted"/>
<reference evidence="2 3" key="1">
    <citation type="submission" date="2017-04" db="EMBL/GenBank/DDBJ databases">
        <title>Genome Sequence of Marinobacter salarius strain SMR5 Isolated from a culture of the Diatom Skeletonema marinoi.</title>
        <authorList>
            <person name="Topel M."/>
            <person name="Pinder M.I.M."/>
            <person name="Johansson O.N."/>
            <person name="Kourtchenko O."/>
            <person name="Godhe A."/>
            <person name="Clarke A.K."/>
        </authorList>
    </citation>
    <scope>NUCLEOTIDE SEQUENCE [LARGE SCALE GENOMIC DNA]</scope>
    <source>
        <strain evidence="2 3">SMR5</strain>
        <plasmid evidence="3">Plasmid psmr5</plasmid>
    </source>
</reference>
<evidence type="ECO:0000313" key="2">
    <source>
        <dbReference type="EMBL" id="ARM86323.1"/>
    </source>
</evidence>
<organism evidence="2 3">
    <name type="scientific">Marinobacter salarius</name>
    <dbReference type="NCBI Taxonomy" id="1420917"/>
    <lineage>
        <taxon>Bacteria</taxon>
        <taxon>Pseudomonadati</taxon>
        <taxon>Pseudomonadota</taxon>
        <taxon>Gammaproteobacteria</taxon>
        <taxon>Pseudomonadales</taxon>
        <taxon>Marinobacteraceae</taxon>
        <taxon>Marinobacter</taxon>
    </lineage>
</organism>
<protein>
    <submittedName>
        <fullName evidence="2">Uncharacterized protein</fullName>
    </submittedName>
</protein>
<evidence type="ECO:0000313" key="3">
    <source>
        <dbReference type="Proteomes" id="UP000193100"/>
    </source>
</evidence>